<dbReference type="AlphaFoldDB" id="A0AAN7P297"/>
<dbReference type="EMBL" id="JARPUR010000006">
    <property type="protein sequence ID" value="KAK4874977.1"/>
    <property type="molecule type" value="Genomic_DNA"/>
</dbReference>
<reference evidence="2" key="1">
    <citation type="submission" date="2023-01" db="EMBL/GenBank/DDBJ databases">
        <title>Key to firefly adult light organ development and bioluminescence: homeobox transcription factors regulate luciferase expression and transportation to peroxisome.</title>
        <authorList>
            <person name="Fu X."/>
        </authorList>
    </citation>
    <scope>NUCLEOTIDE SEQUENCE [LARGE SCALE GENOMIC DNA]</scope>
</reference>
<organism evidence="1 2">
    <name type="scientific">Aquatica leii</name>
    <dbReference type="NCBI Taxonomy" id="1421715"/>
    <lineage>
        <taxon>Eukaryota</taxon>
        <taxon>Metazoa</taxon>
        <taxon>Ecdysozoa</taxon>
        <taxon>Arthropoda</taxon>
        <taxon>Hexapoda</taxon>
        <taxon>Insecta</taxon>
        <taxon>Pterygota</taxon>
        <taxon>Neoptera</taxon>
        <taxon>Endopterygota</taxon>
        <taxon>Coleoptera</taxon>
        <taxon>Polyphaga</taxon>
        <taxon>Elateriformia</taxon>
        <taxon>Elateroidea</taxon>
        <taxon>Lampyridae</taxon>
        <taxon>Luciolinae</taxon>
        <taxon>Aquatica</taxon>
    </lineage>
</organism>
<proteinExistence type="predicted"/>
<evidence type="ECO:0000313" key="2">
    <source>
        <dbReference type="Proteomes" id="UP001353858"/>
    </source>
</evidence>
<dbReference type="InterPro" id="IPR011604">
    <property type="entry name" value="PDDEXK-like_dom_sf"/>
</dbReference>
<dbReference type="Proteomes" id="UP001353858">
    <property type="component" value="Unassembled WGS sequence"/>
</dbReference>
<evidence type="ECO:0000313" key="1">
    <source>
        <dbReference type="EMBL" id="KAK4874977.1"/>
    </source>
</evidence>
<keyword evidence="2" id="KW-1185">Reference proteome</keyword>
<comment type="caution">
    <text evidence="1">The sequence shown here is derived from an EMBL/GenBank/DDBJ whole genome shotgun (WGS) entry which is preliminary data.</text>
</comment>
<dbReference type="Gene3D" id="3.90.320.10">
    <property type="match status" value="1"/>
</dbReference>
<sequence>MSAVRRVAYHSKSLIYDVTNNSAELYNSHVAKFVGGKRVNFAFRRGYQTRCEAAVVARNEVGTLHEIVQTTANTIRYRTKYSGIADADYGPDAAEPTPDMLEEQLNKVAQKFVEELSLRREEILNETIGQHRSNRWYEERRKRLTASNFGRIFVVYLPFFLCRCNYSLRFIEMNNLNIRFLET</sequence>
<protein>
    <submittedName>
        <fullName evidence="1">Uncharacterized protein</fullName>
    </submittedName>
</protein>
<accession>A0AAN7P297</accession>
<name>A0AAN7P297_9COLE</name>
<gene>
    <name evidence="1" type="ORF">RN001_014337</name>
</gene>